<dbReference type="InterPro" id="IPR018193">
    <property type="entry name" value="Glyc_kinase_flavodox-like_fold"/>
</dbReference>
<dbReference type="PANTHER" id="PTHR21599:SF0">
    <property type="entry name" value="GLYCERATE KINASE"/>
    <property type="match status" value="1"/>
</dbReference>
<dbReference type="RefSeq" id="WP_106124113.1">
    <property type="nucleotide sequence ID" value="NZ_PVTY01000032.1"/>
</dbReference>
<dbReference type="Pfam" id="PF02595">
    <property type="entry name" value="Gly_kinase"/>
    <property type="match status" value="2"/>
</dbReference>
<organism evidence="1 2">
    <name type="scientific">Nesterenkonia sandarakina</name>
    <dbReference type="NCBI Taxonomy" id="272918"/>
    <lineage>
        <taxon>Bacteria</taxon>
        <taxon>Bacillati</taxon>
        <taxon>Actinomycetota</taxon>
        <taxon>Actinomycetes</taxon>
        <taxon>Micrococcales</taxon>
        <taxon>Micrococcaceae</taxon>
        <taxon>Nesterenkonia</taxon>
    </lineage>
</organism>
<proteinExistence type="predicted"/>
<sequence>MTILITPDSFKGTYTAAQVAAHIAQGVRAGGQKAVEQPVADGGEGTYEILRQTMDATPISVDTFGPWHDPVRAIYAMTRDGTAVIELASASGLTLPAPRGRDPLTADTYGTGRLLTHAVEHGARHIVLAAGGSATTDGGAGAIAAIEEHGGLRDAQVTILSDVTTPFENAAVVFGPQKGADSDQVRTLTARLHAQAAAYPRDPRGVPRTGAAGGFSGGMWAWYGAQLVSGADFVLDAVSFDKKASDAAAIVVGEGRLDSQTGEGKVISAILARSVDIPVYAVVGSIDAQLGKYAENFAGIFVASEAEMMTEAGEFIANQINV</sequence>
<accession>A0A2T0YAP0</accession>
<dbReference type="SUPFAM" id="SSF110738">
    <property type="entry name" value="Glycerate kinase I"/>
    <property type="match status" value="1"/>
</dbReference>
<dbReference type="GO" id="GO:0008887">
    <property type="term" value="F:glycerate kinase activity"/>
    <property type="evidence" value="ECO:0007669"/>
    <property type="project" value="InterPro"/>
</dbReference>
<dbReference type="GO" id="GO:0031388">
    <property type="term" value="P:organic acid phosphorylation"/>
    <property type="evidence" value="ECO:0007669"/>
    <property type="project" value="InterPro"/>
</dbReference>
<dbReference type="InterPro" id="IPR004381">
    <property type="entry name" value="Glycerate_kinase"/>
</dbReference>
<dbReference type="AlphaFoldDB" id="A0A2T0YAP0"/>
<dbReference type="InterPro" id="IPR036129">
    <property type="entry name" value="Glycerate_kinase_sf"/>
</dbReference>
<dbReference type="EMBL" id="PVTY01000032">
    <property type="protein sequence ID" value="PRZ11753.1"/>
    <property type="molecule type" value="Genomic_DNA"/>
</dbReference>
<keyword evidence="2" id="KW-1185">Reference proteome</keyword>
<evidence type="ECO:0000313" key="1">
    <source>
        <dbReference type="EMBL" id="PRZ11753.1"/>
    </source>
</evidence>
<dbReference type="Gene3D" id="3.90.1510.10">
    <property type="entry name" value="Glycerate kinase, domain 2"/>
    <property type="match status" value="2"/>
</dbReference>
<keyword evidence="1" id="KW-0418">Kinase</keyword>
<dbReference type="Proteomes" id="UP000238217">
    <property type="component" value="Unassembled WGS sequence"/>
</dbReference>
<comment type="caution">
    <text evidence="1">The sequence shown here is derived from an EMBL/GenBank/DDBJ whole genome shotgun (WGS) entry which is preliminary data.</text>
</comment>
<name>A0A2T0YAP0_9MICC</name>
<gene>
    <name evidence="1" type="ORF">BCL67_1324</name>
</gene>
<keyword evidence="1" id="KW-0808">Transferase</keyword>
<dbReference type="OrthoDB" id="9774290at2"/>
<protein>
    <submittedName>
        <fullName evidence="1">Glycerate kinase</fullName>
    </submittedName>
</protein>
<evidence type="ECO:0000313" key="2">
    <source>
        <dbReference type="Proteomes" id="UP000238217"/>
    </source>
</evidence>
<reference evidence="1 2" key="1">
    <citation type="submission" date="2018-03" db="EMBL/GenBank/DDBJ databases">
        <title>Comparative analysis of microorganisms from saline springs in Andes Mountain Range, Colombia.</title>
        <authorList>
            <person name="Rubin E."/>
        </authorList>
    </citation>
    <scope>NUCLEOTIDE SEQUENCE [LARGE SCALE GENOMIC DNA]</scope>
    <source>
        <strain evidence="1 2">CG 35</strain>
    </source>
</reference>
<dbReference type="PANTHER" id="PTHR21599">
    <property type="entry name" value="GLYCERATE KINASE"/>
    <property type="match status" value="1"/>
</dbReference>